<evidence type="ECO:0000313" key="1">
    <source>
        <dbReference type="EMBL" id="SVA19581.1"/>
    </source>
</evidence>
<name>A0A381TVW8_9ZZZZ</name>
<proteinExistence type="predicted"/>
<sequence length="116" mass="13294">MSNQCKFWDCFENISPVHTFCGDHFEWVETGEIDECPICKRGKFSKYDLCTDCDNKPAEVVNSSQTKLATIHLLAAVDDLILMTKPDASNWPVDKQKQLDHLEKMANEVRNELRSS</sequence>
<organism evidence="1">
    <name type="scientific">marine metagenome</name>
    <dbReference type="NCBI Taxonomy" id="408172"/>
    <lineage>
        <taxon>unclassified sequences</taxon>
        <taxon>metagenomes</taxon>
        <taxon>ecological metagenomes</taxon>
    </lineage>
</organism>
<gene>
    <name evidence="1" type="ORF">METZ01_LOCUS72435</name>
</gene>
<dbReference type="EMBL" id="UINC01005173">
    <property type="protein sequence ID" value="SVA19581.1"/>
    <property type="molecule type" value="Genomic_DNA"/>
</dbReference>
<accession>A0A381TVW8</accession>
<dbReference type="AlphaFoldDB" id="A0A381TVW8"/>
<protein>
    <submittedName>
        <fullName evidence="1">Uncharacterized protein</fullName>
    </submittedName>
</protein>
<reference evidence="1" key="1">
    <citation type="submission" date="2018-05" db="EMBL/GenBank/DDBJ databases">
        <authorList>
            <person name="Lanie J.A."/>
            <person name="Ng W.-L."/>
            <person name="Kazmierczak K.M."/>
            <person name="Andrzejewski T.M."/>
            <person name="Davidsen T.M."/>
            <person name="Wayne K.J."/>
            <person name="Tettelin H."/>
            <person name="Glass J.I."/>
            <person name="Rusch D."/>
            <person name="Podicherti R."/>
            <person name="Tsui H.-C.T."/>
            <person name="Winkler M.E."/>
        </authorList>
    </citation>
    <scope>NUCLEOTIDE SEQUENCE</scope>
</reference>